<dbReference type="EMBL" id="JAQQAF010000001">
    <property type="protein sequence ID" value="KAJ8511548.1"/>
    <property type="molecule type" value="Genomic_DNA"/>
</dbReference>
<proteinExistence type="predicted"/>
<accession>A0AAV8RWM8</accession>
<reference evidence="1 2" key="1">
    <citation type="submission" date="2022-12" db="EMBL/GenBank/DDBJ databases">
        <title>Chromosome-scale assembly of the Ensete ventricosum genome.</title>
        <authorList>
            <person name="Dussert Y."/>
            <person name="Stocks J."/>
            <person name="Wendawek A."/>
            <person name="Woldeyes F."/>
            <person name="Nichols R.A."/>
            <person name="Borrell J.S."/>
        </authorList>
    </citation>
    <scope>NUCLEOTIDE SEQUENCE [LARGE SCALE GENOMIC DNA]</scope>
    <source>
        <strain evidence="2">cv. Maze</strain>
        <tissue evidence="1">Seeds</tissue>
    </source>
</reference>
<name>A0AAV8RWM8_ENSVE</name>
<organism evidence="1 2">
    <name type="scientific">Ensete ventricosum</name>
    <name type="common">Abyssinian banana</name>
    <name type="synonym">Musa ensete</name>
    <dbReference type="NCBI Taxonomy" id="4639"/>
    <lineage>
        <taxon>Eukaryota</taxon>
        <taxon>Viridiplantae</taxon>
        <taxon>Streptophyta</taxon>
        <taxon>Embryophyta</taxon>
        <taxon>Tracheophyta</taxon>
        <taxon>Spermatophyta</taxon>
        <taxon>Magnoliopsida</taxon>
        <taxon>Liliopsida</taxon>
        <taxon>Zingiberales</taxon>
        <taxon>Musaceae</taxon>
        <taxon>Ensete</taxon>
    </lineage>
</organism>
<comment type="caution">
    <text evidence="1">The sequence shown here is derived from an EMBL/GenBank/DDBJ whole genome shotgun (WGS) entry which is preliminary data.</text>
</comment>
<evidence type="ECO:0000313" key="2">
    <source>
        <dbReference type="Proteomes" id="UP001222027"/>
    </source>
</evidence>
<protein>
    <submittedName>
        <fullName evidence="1">Uncharacterized protein</fullName>
    </submittedName>
</protein>
<dbReference type="Proteomes" id="UP001222027">
    <property type="component" value="Unassembled WGS sequence"/>
</dbReference>
<keyword evidence="2" id="KW-1185">Reference proteome</keyword>
<evidence type="ECO:0000313" key="1">
    <source>
        <dbReference type="EMBL" id="KAJ8511548.1"/>
    </source>
</evidence>
<gene>
    <name evidence="1" type="ORF">OPV22_001982</name>
</gene>
<dbReference type="AlphaFoldDB" id="A0AAV8RWM8"/>
<sequence length="187" mass="21170">MPLVAVRPSSLLCHEGPLRGPVDATIITRPSLSSSPRVSSVILATHGGVSRSRSPGSISFGVTILESVDSKKRLEQRPFSYAEIVVAVEATELMEFNHGGWWYWLQFVIGQDNNVNNGFSDTVNLVLRLFKQCYWLFHANKYRVFLEQAYKVVIPKHLKEAVVPQLFSLVMVFKLVRCYSKLREVVM</sequence>